<dbReference type="PANTHER" id="PTHR38111:SF11">
    <property type="entry name" value="TRANSCRIPTION FACTOR DOMAIN-CONTAINING PROTEIN-RELATED"/>
    <property type="match status" value="1"/>
</dbReference>
<sequence>MSLPCDLSRPACSRCKRLSLRCEYLDPQQGQVFINRSVTNPFVKAVDIFSNVNKSTSEKSGLVALSRARQNVGAEHPILKHPDAEPPYRMTLLCKFIEIYFPEAAQGPKRIRQTLASWVRILPDIAITNSAYTTSLAALCLVQIGIWNHDHIVKKESSRVYGAALGELRKTIRSIGRQKFLAPEATLASIVILSTYEQFLGPSEQNSGWMHARGGSHILQLLGSSFSETPVGRLLFAKIRTIGIVEAFRTRQASILDGLEGQCCMNEPEGHDLLCHLQDLMIQLPSIMEALDILDASINETADTPVLIQLLQLCSGPDVELLAWNEKLKNQVQGQLYWTVPSVANNPSDDLILGRVFPHSFQFPCLRVAQLLLLYWSMLILLYRTIQHIQKRLKSQVNHSTKTGPCFALQGGWNEVYSDNSCVSSTIIAPLANNISQSVEYCYRTENGIHGTQLTIFPLWVARRFYESQSDRSQELAWYSELSNTTAPDSRFDLYKLPY</sequence>
<dbReference type="HOGENOM" id="CLU_021599_7_0_1"/>
<name>A0A0C3GSY1_OIDMZ</name>
<dbReference type="GO" id="GO:0000981">
    <property type="term" value="F:DNA-binding transcription factor activity, RNA polymerase II-specific"/>
    <property type="evidence" value="ECO:0007669"/>
    <property type="project" value="InterPro"/>
</dbReference>
<dbReference type="PANTHER" id="PTHR38111">
    <property type="entry name" value="ZN(2)-C6 FUNGAL-TYPE DOMAIN-CONTAINING PROTEIN-RELATED"/>
    <property type="match status" value="1"/>
</dbReference>
<gene>
    <name evidence="2" type="ORF">OIDMADRAFT_60780</name>
</gene>
<evidence type="ECO:0000313" key="3">
    <source>
        <dbReference type="Proteomes" id="UP000054321"/>
    </source>
</evidence>
<accession>A0A0C3GSY1</accession>
<dbReference type="Pfam" id="PF11951">
    <property type="entry name" value="Fungal_trans_2"/>
    <property type="match status" value="1"/>
</dbReference>
<organism evidence="2 3">
    <name type="scientific">Oidiodendron maius (strain Zn)</name>
    <dbReference type="NCBI Taxonomy" id="913774"/>
    <lineage>
        <taxon>Eukaryota</taxon>
        <taxon>Fungi</taxon>
        <taxon>Dikarya</taxon>
        <taxon>Ascomycota</taxon>
        <taxon>Pezizomycotina</taxon>
        <taxon>Leotiomycetes</taxon>
        <taxon>Leotiomycetes incertae sedis</taxon>
        <taxon>Myxotrichaceae</taxon>
        <taxon>Oidiodendron</taxon>
    </lineage>
</organism>
<dbReference type="InterPro" id="IPR021858">
    <property type="entry name" value="Fun_TF"/>
</dbReference>
<dbReference type="AlphaFoldDB" id="A0A0C3GSY1"/>
<dbReference type="OrthoDB" id="4491390at2759"/>
<reference evidence="2 3" key="1">
    <citation type="submission" date="2014-04" db="EMBL/GenBank/DDBJ databases">
        <authorList>
            <consortium name="DOE Joint Genome Institute"/>
            <person name="Kuo A."/>
            <person name="Martino E."/>
            <person name="Perotto S."/>
            <person name="Kohler A."/>
            <person name="Nagy L.G."/>
            <person name="Floudas D."/>
            <person name="Copeland A."/>
            <person name="Barry K.W."/>
            <person name="Cichocki N."/>
            <person name="Veneault-Fourrey C."/>
            <person name="LaButti K."/>
            <person name="Lindquist E.A."/>
            <person name="Lipzen A."/>
            <person name="Lundell T."/>
            <person name="Morin E."/>
            <person name="Murat C."/>
            <person name="Sun H."/>
            <person name="Tunlid A."/>
            <person name="Henrissat B."/>
            <person name="Grigoriev I.V."/>
            <person name="Hibbett D.S."/>
            <person name="Martin F."/>
            <person name="Nordberg H.P."/>
            <person name="Cantor M.N."/>
            <person name="Hua S.X."/>
        </authorList>
    </citation>
    <scope>NUCLEOTIDE SEQUENCE [LARGE SCALE GENOMIC DNA]</scope>
    <source>
        <strain evidence="2 3">Zn</strain>
    </source>
</reference>
<keyword evidence="1" id="KW-0539">Nucleus</keyword>
<evidence type="ECO:0008006" key="4">
    <source>
        <dbReference type="Google" id="ProtNLM"/>
    </source>
</evidence>
<proteinExistence type="predicted"/>
<dbReference type="InterPro" id="IPR053178">
    <property type="entry name" value="Osmoadaptation_assoc"/>
</dbReference>
<reference evidence="3" key="2">
    <citation type="submission" date="2015-01" db="EMBL/GenBank/DDBJ databases">
        <title>Evolutionary Origins and Diversification of the Mycorrhizal Mutualists.</title>
        <authorList>
            <consortium name="DOE Joint Genome Institute"/>
            <consortium name="Mycorrhizal Genomics Consortium"/>
            <person name="Kohler A."/>
            <person name="Kuo A."/>
            <person name="Nagy L.G."/>
            <person name="Floudas D."/>
            <person name="Copeland A."/>
            <person name="Barry K.W."/>
            <person name="Cichocki N."/>
            <person name="Veneault-Fourrey C."/>
            <person name="LaButti K."/>
            <person name="Lindquist E.A."/>
            <person name="Lipzen A."/>
            <person name="Lundell T."/>
            <person name="Morin E."/>
            <person name="Murat C."/>
            <person name="Riley R."/>
            <person name="Ohm R."/>
            <person name="Sun H."/>
            <person name="Tunlid A."/>
            <person name="Henrissat B."/>
            <person name="Grigoriev I.V."/>
            <person name="Hibbett D.S."/>
            <person name="Martin F."/>
        </authorList>
    </citation>
    <scope>NUCLEOTIDE SEQUENCE [LARGE SCALE GENOMIC DNA]</scope>
    <source>
        <strain evidence="3">Zn</strain>
    </source>
</reference>
<keyword evidence="3" id="KW-1185">Reference proteome</keyword>
<dbReference type="GO" id="GO:0008270">
    <property type="term" value="F:zinc ion binding"/>
    <property type="evidence" value="ECO:0007669"/>
    <property type="project" value="InterPro"/>
</dbReference>
<dbReference type="Proteomes" id="UP000054321">
    <property type="component" value="Unassembled WGS sequence"/>
</dbReference>
<dbReference type="CDD" id="cd00067">
    <property type="entry name" value="GAL4"/>
    <property type="match status" value="1"/>
</dbReference>
<dbReference type="EMBL" id="KN832890">
    <property type="protein sequence ID" value="KIM94454.1"/>
    <property type="molecule type" value="Genomic_DNA"/>
</dbReference>
<dbReference type="InterPro" id="IPR001138">
    <property type="entry name" value="Zn2Cys6_DnaBD"/>
</dbReference>
<evidence type="ECO:0000256" key="1">
    <source>
        <dbReference type="ARBA" id="ARBA00023242"/>
    </source>
</evidence>
<evidence type="ECO:0000313" key="2">
    <source>
        <dbReference type="EMBL" id="KIM94454.1"/>
    </source>
</evidence>
<dbReference type="InParanoid" id="A0A0C3GSY1"/>
<protein>
    <recommendedName>
        <fullName evidence="4">Zn(2)-C6 fungal-type domain-containing protein</fullName>
    </recommendedName>
</protein>